<evidence type="ECO:0000313" key="3">
    <source>
        <dbReference type="EMBL" id="GGP21001.1"/>
    </source>
</evidence>
<name>A0ABQ2P970_9NEIS</name>
<evidence type="ECO:0000259" key="2">
    <source>
        <dbReference type="Pfam" id="PF01557"/>
    </source>
</evidence>
<dbReference type="Pfam" id="PF01557">
    <property type="entry name" value="FAA_hydrolase"/>
    <property type="match status" value="1"/>
</dbReference>
<dbReference type="SUPFAM" id="SSF56529">
    <property type="entry name" value="FAH"/>
    <property type="match status" value="1"/>
</dbReference>
<dbReference type="PANTHER" id="PTHR11820:SF7">
    <property type="entry name" value="ACYLPYRUVASE FAHD1, MITOCHONDRIAL"/>
    <property type="match status" value="1"/>
</dbReference>
<sequence>MELTLPQIRIADQTLNVANIFCVGRNFAAHAAEMGSTIGEEPMVFIKPTSAILPAGEAIPLPAWSKEIHHETELVVAIGKGGRNIDPQDAMSHVAGYALGLDLTARDVQAEAKKKGQPWTLSKGYYGAAVLTDFVPASAIADPARTTFTLHIDGELRQEADTRQMVFTVPTLIAWISSRFGLTEGDLIYTGTPEGVGPIHAGQTLQLTLPGVIDQRFVVAK</sequence>
<proteinExistence type="predicted"/>
<dbReference type="InterPro" id="IPR036663">
    <property type="entry name" value="Fumarylacetoacetase_C_sf"/>
</dbReference>
<protein>
    <submittedName>
        <fullName evidence="3">Acylpyruvase</fullName>
    </submittedName>
</protein>
<feature type="domain" description="Fumarylacetoacetase-like C-terminal" evidence="2">
    <location>
        <begin position="20"/>
        <end position="212"/>
    </location>
</feature>
<keyword evidence="4" id="KW-1185">Reference proteome</keyword>
<accession>A0ABQ2P970</accession>
<gene>
    <name evidence="3" type="ORF">GCM10010970_18020</name>
</gene>
<evidence type="ECO:0000313" key="4">
    <source>
        <dbReference type="Proteomes" id="UP000637267"/>
    </source>
</evidence>
<dbReference type="Proteomes" id="UP000637267">
    <property type="component" value="Unassembled WGS sequence"/>
</dbReference>
<reference evidence="4" key="1">
    <citation type="journal article" date="2019" name="Int. J. Syst. Evol. Microbiol.">
        <title>The Global Catalogue of Microorganisms (GCM) 10K type strain sequencing project: providing services to taxonomists for standard genome sequencing and annotation.</title>
        <authorList>
            <consortium name="The Broad Institute Genomics Platform"/>
            <consortium name="The Broad Institute Genome Sequencing Center for Infectious Disease"/>
            <person name="Wu L."/>
            <person name="Ma J."/>
        </authorList>
    </citation>
    <scope>NUCLEOTIDE SEQUENCE [LARGE SCALE GENOMIC DNA]</scope>
    <source>
        <strain evidence="4">CGMCC 1.8859</strain>
    </source>
</reference>
<comment type="caution">
    <text evidence="3">The sequence shown here is derived from an EMBL/GenBank/DDBJ whole genome shotgun (WGS) entry which is preliminary data.</text>
</comment>
<evidence type="ECO:0000256" key="1">
    <source>
        <dbReference type="ARBA" id="ARBA00022723"/>
    </source>
</evidence>
<keyword evidence="1" id="KW-0479">Metal-binding</keyword>
<dbReference type="Gene3D" id="3.90.850.10">
    <property type="entry name" value="Fumarylacetoacetase-like, C-terminal domain"/>
    <property type="match status" value="1"/>
</dbReference>
<dbReference type="InterPro" id="IPR011234">
    <property type="entry name" value="Fumarylacetoacetase-like_C"/>
</dbReference>
<dbReference type="PANTHER" id="PTHR11820">
    <property type="entry name" value="ACYLPYRUVASE"/>
    <property type="match status" value="1"/>
</dbReference>
<organism evidence="3 4">
    <name type="scientific">Silvimonas iriomotensis</name>
    <dbReference type="NCBI Taxonomy" id="449662"/>
    <lineage>
        <taxon>Bacteria</taxon>
        <taxon>Pseudomonadati</taxon>
        <taxon>Pseudomonadota</taxon>
        <taxon>Betaproteobacteria</taxon>
        <taxon>Neisseriales</taxon>
        <taxon>Chitinibacteraceae</taxon>
        <taxon>Silvimonas</taxon>
    </lineage>
</organism>
<dbReference type="EMBL" id="BMLX01000002">
    <property type="protein sequence ID" value="GGP21001.1"/>
    <property type="molecule type" value="Genomic_DNA"/>
</dbReference>